<comment type="caution">
    <text evidence="1">The sequence shown here is derived from an EMBL/GenBank/DDBJ whole genome shotgun (WGS) entry which is preliminary data.</text>
</comment>
<evidence type="ECO:0000313" key="2">
    <source>
        <dbReference type="Proteomes" id="UP001163603"/>
    </source>
</evidence>
<dbReference type="EMBL" id="CM047741">
    <property type="protein sequence ID" value="KAJ0039116.1"/>
    <property type="molecule type" value="Genomic_DNA"/>
</dbReference>
<sequence>MEKSLLLPPLKSSTATSSDVFITEVKTLGYLAAPMVSVILSQNLLQVISVMMVGHLGELALSSTAIAISLASVTGFSLLLGMASGQETLCGQAFGAKHYGRIGTQTYTAIFSLFLVCLPLSLLWIFMGRLLVFIGQDPRISHEAGKFIVWLLPALFAYAALQPLIRYFQTQSLTFPMFLSSLASLCFHIPLCWVLVFKSGLGNLGGALAISISYWLNVIFLGIYMKFSSACEKTRAPISMDVFRGIGEFFRFAIPSAVMICLEWWSFELLILMSGLLPNPELETSVLSVCLNTISTLYTIPYGLSAAVSTRVSNELGAGNPQKARVAAYAVIFLAVTETIIVSAILFASRHVFGYVFSNEKEVADYVTTMAPLVCLSVIMDSLQGVLSGVARGCGWQHIGAFVNLGAFYLCGIPMAATLGFWLKFRGVGLWIGVQAGAFTQTVLLFIITSYTNWEKQASKARERVFEGRSLVDNGDGAI</sequence>
<protein>
    <submittedName>
        <fullName evidence="1">Uncharacterized protein</fullName>
    </submittedName>
</protein>
<accession>A0ACC0YQ25</accession>
<keyword evidence="2" id="KW-1185">Reference proteome</keyword>
<proteinExistence type="predicted"/>
<organism evidence="1 2">
    <name type="scientific">Pistacia integerrima</name>
    <dbReference type="NCBI Taxonomy" id="434235"/>
    <lineage>
        <taxon>Eukaryota</taxon>
        <taxon>Viridiplantae</taxon>
        <taxon>Streptophyta</taxon>
        <taxon>Embryophyta</taxon>
        <taxon>Tracheophyta</taxon>
        <taxon>Spermatophyta</taxon>
        <taxon>Magnoliopsida</taxon>
        <taxon>eudicotyledons</taxon>
        <taxon>Gunneridae</taxon>
        <taxon>Pentapetalae</taxon>
        <taxon>rosids</taxon>
        <taxon>malvids</taxon>
        <taxon>Sapindales</taxon>
        <taxon>Anacardiaceae</taxon>
        <taxon>Pistacia</taxon>
    </lineage>
</organism>
<dbReference type="Proteomes" id="UP001163603">
    <property type="component" value="Chromosome 6"/>
</dbReference>
<reference evidence="2" key="1">
    <citation type="journal article" date="2023" name="G3 (Bethesda)">
        <title>Genome assembly and association tests identify interacting loci associated with vigor, precocity, and sex in interspecific pistachio rootstocks.</title>
        <authorList>
            <person name="Palmer W."/>
            <person name="Jacygrad E."/>
            <person name="Sagayaradj S."/>
            <person name="Cavanaugh K."/>
            <person name="Han R."/>
            <person name="Bertier L."/>
            <person name="Beede B."/>
            <person name="Kafkas S."/>
            <person name="Golino D."/>
            <person name="Preece J."/>
            <person name="Michelmore R."/>
        </authorList>
    </citation>
    <scope>NUCLEOTIDE SEQUENCE [LARGE SCALE GENOMIC DNA]</scope>
</reference>
<name>A0ACC0YQ25_9ROSI</name>
<evidence type="ECO:0000313" key="1">
    <source>
        <dbReference type="EMBL" id="KAJ0039116.1"/>
    </source>
</evidence>
<gene>
    <name evidence="1" type="ORF">Pint_22181</name>
</gene>